<evidence type="ECO:0000259" key="2">
    <source>
        <dbReference type="PROSITE" id="PS50883"/>
    </source>
</evidence>
<evidence type="ECO:0000256" key="1">
    <source>
        <dbReference type="SAM" id="Phobius"/>
    </source>
</evidence>
<dbReference type="InterPro" id="IPR050706">
    <property type="entry name" value="Cyclic-di-GMP_PDE-like"/>
</dbReference>
<organism evidence="4 5">
    <name type="scientific">Aliiruegeria haliotis</name>
    <dbReference type="NCBI Taxonomy" id="1280846"/>
    <lineage>
        <taxon>Bacteria</taxon>
        <taxon>Pseudomonadati</taxon>
        <taxon>Pseudomonadota</taxon>
        <taxon>Alphaproteobacteria</taxon>
        <taxon>Rhodobacterales</taxon>
        <taxon>Roseobacteraceae</taxon>
        <taxon>Aliiruegeria</taxon>
    </lineage>
</organism>
<keyword evidence="1" id="KW-0472">Membrane</keyword>
<accession>A0A2T0RJ50</accession>
<dbReference type="InterPro" id="IPR043128">
    <property type="entry name" value="Rev_trsase/Diguanyl_cyclase"/>
</dbReference>
<dbReference type="InterPro" id="IPR000160">
    <property type="entry name" value="GGDEF_dom"/>
</dbReference>
<dbReference type="PANTHER" id="PTHR33121">
    <property type="entry name" value="CYCLIC DI-GMP PHOSPHODIESTERASE PDEF"/>
    <property type="match status" value="1"/>
</dbReference>
<dbReference type="InterPro" id="IPR035919">
    <property type="entry name" value="EAL_sf"/>
</dbReference>
<dbReference type="SUPFAM" id="SSF55073">
    <property type="entry name" value="Nucleotide cyclase"/>
    <property type="match status" value="1"/>
</dbReference>
<dbReference type="CDD" id="cd01949">
    <property type="entry name" value="GGDEF"/>
    <property type="match status" value="1"/>
</dbReference>
<dbReference type="PROSITE" id="PS50887">
    <property type="entry name" value="GGDEF"/>
    <property type="match status" value="1"/>
</dbReference>
<dbReference type="Proteomes" id="UP000239480">
    <property type="component" value="Unassembled WGS sequence"/>
</dbReference>
<dbReference type="CDD" id="cd01948">
    <property type="entry name" value="EAL"/>
    <property type="match status" value="1"/>
</dbReference>
<dbReference type="Pfam" id="PF00990">
    <property type="entry name" value="GGDEF"/>
    <property type="match status" value="1"/>
</dbReference>
<dbReference type="GO" id="GO:0071111">
    <property type="term" value="F:cyclic-guanylate-specific phosphodiesterase activity"/>
    <property type="evidence" value="ECO:0007669"/>
    <property type="project" value="InterPro"/>
</dbReference>
<dbReference type="Gene3D" id="3.20.20.450">
    <property type="entry name" value="EAL domain"/>
    <property type="match status" value="1"/>
</dbReference>
<dbReference type="EMBL" id="PVTD01000010">
    <property type="protein sequence ID" value="PRY21137.1"/>
    <property type="molecule type" value="Genomic_DNA"/>
</dbReference>
<dbReference type="PROSITE" id="PS50883">
    <property type="entry name" value="EAL"/>
    <property type="match status" value="1"/>
</dbReference>
<reference evidence="4 5" key="1">
    <citation type="submission" date="2018-03" db="EMBL/GenBank/DDBJ databases">
        <title>Genomic Encyclopedia of Archaeal and Bacterial Type Strains, Phase II (KMG-II): from individual species to whole genera.</title>
        <authorList>
            <person name="Goeker M."/>
        </authorList>
    </citation>
    <scope>NUCLEOTIDE SEQUENCE [LARGE SCALE GENOMIC DNA]</scope>
    <source>
        <strain evidence="4 5">DSM 29328</strain>
    </source>
</reference>
<evidence type="ECO:0000259" key="3">
    <source>
        <dbReference type="PROSITE" id="PS50887"/>
    </source>
</evidence>
<gene>
    <name evidence="4" type="ORF">CLV78_11010</name>
</gene>
<dbReference type="Gene3D" id="3.30.70.270">
    <property type="match status" value="1"/>
</dbReference>
<dbReference type="InterPro" id="IPR029787">
    <property type="entry name" value="Nucleotide_cyclase"/>
</dbReference>
<dbReference type="AlphaFoldDB" id="A0A2T0RJ50"/>
<dbReference type="SMART" id="SM00267">
    <property type="entry name" value="GGDEF"/>
    <property type="match status" value="1"/>
</dbReference>
<keyword evidence="5" id="KW-1185">Reference proteome</keyword>
<feature type="transmembrane region" description="Helical" evidence="1">
    <location>
        <begin position="20"/>
        <end position="38"/>
    </location>
</feature>
<dbReference type="InterPro" id="IPR001633">
    <property type="entry name" value="EAL_dom"/>
</dbReference>
<comment type="caution">
    <text evidence="4">The sequence shown here is derived from an EMBL/GenBank/DDBJ whole genome shotgun (WGS) entry which is preliminary data.</text>
</comment>
<dbReference type="PANTHER" id="PTHR33121:SF70">
    <property type="entry name" value="SIGNALING PROTEIN YKOW"/>
    <property type="match status" value="1"/>
</dbReference>
<keyword evidence="1" id="KW-0812">Transmembrane</keyword>
<name>A0A2T0RJ50_9RHOB</name>
<dbReference type="NCBIfam" id="TIGR00254">
    <property type="entry name" value="GGDEF"/>
    <property type="match status" value="1"/>
</dbReference>
<dbReference type="SMART" id="SM00052">
    <property type="entry name" value="EAL"/>
    <property type="match status" value="1"/>
</dbReference>
<protein>
    <submittedName>
        <fullName evidence="4">Diguanylate cyclase (GGDEF)-like protein</fullName>
    </submittedName>
</protein>
<dbReference type="RefSeq" id="WP_245925167.1">
    <property type="nucleotide sequence ID" value="NZ_PVTD01000010.1"/>
</dbReference>
<evidence type="ECO:0000313" key="4">
    <source>
        <dbReference type="EMBL" id="PRY21137.1"/>
    </source>
</evidence>
<evidence type="ECO:0000313" key="5">
    <source>
        <dbReference type="Proteomes" id="UP000239480"/>
    </source>
</evidence>
<feature type="domain" description="EAL" evidence="2">
    <location>
        <begin position="243"/>
        <end position="498"/>
    </location>
</feature>
<dbReference type="SUPFAM" id="SSF141868">
    <property type="entry name" value="EAL domain-like"/>
    <property type="match status" value="1"/>
</dbReference>
<dbReference type="Pfam" id="PF00563">
    <property type="entry name" value="EAL"/>
    <property type="match status" value="1"/>
</dbReference>
<sequence>MSRRTLRMRHVRRRLNNAFIRPQTLAFLPALMLGGYWFGGEGLLLITSVTFPVVLLLGGLLEGDRNLELLDSLTGLANRQHLLQVLGEHLEHFEGRGQSTVAFVVQLDDFSEVSEALGSAGTEEILRRTADRIHDVIRPGDLAGRLIEHRFALVLGPVRQANMEVGLRIAERMQAAIAEPISLNAGSVYVTASVGFCLARRAPQRTADAMLEAAEIAMDEARRSGRGSVRAYSNEMNDAVVSRNSLSEEIGIAFDEGQIKPWFQPQVSTETGLVTGFEALARWHHPERGILPPADFLDAVDAAGMLERLGEVMLFNGLSALRLWDKSGYRVPRVALNFSSAELRNPQLVDKIRWELDRFDLTSDRLIVEILESVVADSSNDTITANIAALATMGCEIDLDDFGTGHASIANIRRFAINRIKIDRSFVTRVDSDPDQQKMVSAILSMAERLDLDAVAEGVETPGEYATLSGLGCHHVQGFSISEPMPLEETLTWMDEHASNLENVPGVRHPII</sequence>
<proteinExistence type="predicted"/>
<keyword evidence="1" id="KW-1133">Transmembrane helix</keyword>
<feature type="domain" description="GGDEF" evidence="3">
    <location>
        <begin position="98"/>
        <end position="234"/>
    </location>
</feature>